<proteinExistence type="predicted"/>
<protein>
    <submittedName>
        <fullName evidence="2">Uncharacterized protein</fullName>
    </submittedName>
</protein>
<dbReference type="RefSeq" id="WP_176272211.1">
    <property type="nucleotide sequence ID" value="NZ_JABWTA010000001.1"/>
</dbReference>
<organism evidence="2 3">
    <name type="scientific">Altererythrobacter lutimaris</name>
    <dbReference type="NCBI Taxonomy" id="2743979"/>
    <lineage>
        <taxon>Bacteria</taxon>
        <taxon>Pseudomonadati</taxon>
        <taxon>Pseudomonadota</taxon>
        <taxon>Alphaproteobacteria</taxon>
        <taxon>Sphingomonadales</taxon>
        <taxon>Erythrobacteraceae</taxon>
        <taxon>Altererythrobacter</taxon>
    </lineage>
</organism>
<keyword evidence="1" id="KW-0732">Signal</keyword>
<comment type="caution">
    <text evidence="2">The sequence shown here is derived from an EMBL/GenBank/DDBJ whole genome shotgun (WGS) entry which is preliminary data.</text>
</comment>
<feature type="signal peptide" evidence="1">
    <location>
        <begin position="1"/>
        <end position="23"/>
    </location>
</feature>
<evidence type="ECO:0000313" key="3">
    <source>
        <dbReference type="Proteomes" id="UP000546031"/>
    </source>
</evidence>
<name>A0A850HBF0_9SPHN</name>
<dbReference type="EMBL" id="JABWTA010000001">
    <property type="protein sequence ID" value="NVE93878.1"/>
    <property type="molecule type" value="Genomic_DNA"/>
</dbReference>
<feature type="chain" id="PRO_5032574046" evidence="1">
    <location>
        <begin position="24"/>
        <end position="186"/>
    </location>
</feature>
<gene>
    <name evidence="2" type="ORF">HUO12_03095</name>
</gene>
<reference evidence="2 3" key="1">
    <citation type="submission" date="2020-06" db="EMBL/GenBank/DDBJ databases">
        <title>Altererythrobacter lutimaris sp. nov., a marine bacterium isolated from a tidal flat.</title>
        <authorList>
            <person name="Kim D."/>
            <person name="Yoo Y."/>
            <person name="Kim J.-J."/>
        </authorList>
    </citation>
    <scope>NUCLEOTIDE SEQUENCE [LARGE SCALE GENOMIC DNA]</scope>
    <source>
        <strain evidence="2 3">JGD-16</strain>
    </source>
</reference>
<dbReference type="Proteomes" id="UP000546031">
    <property type="component" value="Unassembled WGS sequence"/>
</dbReference>
<keyword evidence="3" id="KW-1185">Reference proteome</keyword>
<evidence type="ECO:0000256" key="1">
    <source>
        <dbReference type="SAM" id="SignalP"/>
    </source>
</evidence>
<dbReference type="AlphaFoldDB" id="A0A850HBF0"/>
<evidence type="ECO:0000313" key="2">
    <source>
        <dbReference type="EMBL" id="NVE93878.1"/>
    </source>
</evidence>
<accession>A0A850HBF0</accession>
<dbReference type="PROSITE" id="PS51257">
    <property type="entry name" value="PROKAR_LIPOPROTEIN"/>
    <property type="match status" value="1"/>
</dbReference>
<sequence length="186" mass="19984">MSKELVLLVVGTVALSCSAVAQAQDEQEVVRNQEPDVEDVIMTPIDDLNLDDDEIPEILVAASIDPYASPAGKDCESLRLAIADLDAVLGPDYDIVNDGTDPFSEGRVAKRVVGSFIPFRGILREITGAAGEKRELQAAIVAGLARRAYLKGLGEASECPYPSRPAFMAIEIDEDDVVKLQPVTEE</sequence>